<evidence type="ECO:0000256" key="1">
    <source>
        <dbReference type="SAM" id="Phobius"/>
    </source>
</evidence>
<feature type="transmembrane region" description="Helical" evidence="1">
    <location>
        <begin position="98"/>
        <end position="117"/>
    </location>
</feature>
<keyword evidence="3" id="KW-1185">Reference proteome</keyword>
<accession>A0ABV7A298</accession>
<dbReference type="Pfam" id="PF14154">
    <property type="entry name" value="DUF4306"/>
    <property type="match status" value="1"/>
</dbReference>
<keyword evidence="1" id="KW-1133">Transmembrane helix</keyword>
<name>A0ABV7A298_9BACI</name>
<dbReference type="Proteomes" id="UP001595387">
    <property type="component" value="Unassembled WGS sequence"/>
</dbReference>
<sequence>MKYIIQYLVAFIILIISTFAAWYEGSAIRFNSYEWRYSATFSKIFNGEVTSRADISQLDHFIYAAKFSPAFPILMVISLSYILMAGSYLWLRRNTKSLIVSHLVWSVLYLLLGVLTSNSPTVGGTYFTIVLVTIGILNFALSLRSFLKVRKGSEEIRNNGMLSS</sequence>
<gene>
    <name evidence="2" type="ORF">ACFODW_01345</name>
</gene>
<dbReference type="EMBL" id="JBHRRZ010000002">
    <property type="protein sequence ID" value="MFC2947009.1"/>
    <property type="molecule type" value="Genomic_DNA"/>
</dbReference>
<protein>
    <submittedName>
        <fullName evidence="2">YjdJ family protein</fullName>
    </submittedName>
</protein>
<dbReference type="InterPro" id="IPR025440">
    <property type="entry name" value="DUF4306"/>
</dbReference>
<evidence type="ECO:0000313" key="2">
    <source>
        <dbReference type="EMBL" id="MFC2947009.1"/>
    </source>
</evidence>
<evidence type="ECO:0000313" key="3">
    <source>
        <dbReference type="Proteomes" id="UP001595387"/>
    </source>
</evidence>
<proteinExistence type="predicted"/>
<dbReference type="RefSeq" id="WP_390301775.1">
    <property type="nucleotide sequence ID" value="NZ_JBHRRZ010000002.1"/>
</dbReference>
<reference evidence="3" key="1">
    <citation type="journal article" date="2019" name="Int. J. Syst. Evol. Microbiol.">
        <title>The Global Catalogue of Microorganisms (GCM) 10K type strain sequencing project: providing services to taxonomists for standard genome sequencing and annotation.</title>
        <authorList>
            <consortium name="The Broad Institute Genomics Platform"/>
            <consortium name="The Broad Institute Genome Sequencing Center for Infectious Disease"/>
            <person name="Wu L."/>
            <person name="Ma J."/>
        </authorList>
    </citation>
    <scope>NUCLEOTIDE SEQUENCE [LARGE SCALE GENOMIC DNA]</scope>
    <source>
        <strain evidence="3">KCTC 13193</strain>
    </source>
</reference>
<feature type="transmembrane region" description="Helical" evidence="1">
    <location>
        <begin position="70"/>
        <end position="91"/>
    </location>
</feature>
<organism evidence="2 3">
    <name type="scientific">Virgibacillus sediminis</name>
    <dbReference type="NCBI Taxonomy" id="202260"/>
    <lineage>
        <taxon>Bacteria</taxon>
        <taxon>Bacillati</taxon>
        <taxon>Bacillota</taxon>
        <taxon>Bacilli</taxon>
        <taxon>Bacillales</taxon>
        <taxon>Bacillaceae</taxon>
        <taxon>Virgibacillus</taxon>
    </lineage>
</organism>
<keyword evidence="1" id="KW-0812">Transmembrane</keyword>
<comment type="caution">
    <text evidence="2">The sequence shown here is derived from an EMBL/GenBank/DDBJ whole genome shotgun (WGS) entry which is preliminary data.</text>
</comment>
<feature type="transmembrane region" description="Helical" evidence="1">
    <location>
        <begin position="7"/>
        <end position="23"/>
    </location>
</feature>
<feature type="transmembrane region" description="Helical" evidence="1">
    <location>
        <begin position="123"/>
        <end position="141"/>
    </location>
</feature>
<keyword evidence="1" id="KW-0472">Membrane</keyword>